<dbReference type="Proteomes" id="UP000291343">
    <property type="component" value="Unassembled WGS sequence"/>
</dbReference>
<feature type="chain" id="PRO_5019757662" evidence="2">
    <location>
        <begin position="18"/>
        <end position="256"/>
    </location>
</feature>
<dbReference type="OrthoDB" id="6771072at2759"/>
<protein>
    <submittedName>
        <fullName evidence="3">Uncharacterized protein</fullName>
    </submittedName>
</protein>
<feature type="region of interest" description="Disordered" evidence="1">
    <location>
        <begin position="64"/>
        <end position="256"/>
    </location>
</feature>
<sequence length="256" mass="29611">MDDQISILLFFAILCASIEFAANYLTDDEHNNDFLIAAQQEIDEFHRFIHNHGDDQDLAASYHSKEGKKGKGHAHSGKSASKKAGHSKKTGSKKHHEEKSNKLNSIKDKHEIKWSQKTGKETKKKKAHHHQDHHHEGEHKDAREVFKDAHKHNKGNYQKGFNEKYHLDETKKHRKYWNNADAHKKWKTFGQHGSESEETEKKNEKAHKSKEGGSGSKDSKKKKTSKKTQSASKHGHKKEEGKKIAYQHEKHYHKKD</sequence>
<keyword evidence="4" id="KW-1185">Reference proteome</keyword>
<dbReference type="EMBL" id="QKKF02002514">
    <property type="protein sequence ID" value="RZF48366.1"/>
    <property type="molecule type" value="Genomic_DNA"/>
</dbReference>
<dbReference type="SMR" id="A0A482XRD0"/>
<feature type="compositionally biased region" description="Basic and acidic residues" evidence="1">
    <location>
        <begin position="237"/>
        <end position="249"/>
    </location>
</feature>
<feature type="compositionally biased region" description="Basic residues" evidence="1">
    <location>
        <begin position="70"/>
        <end position="94"/>
    </location>
</feature>
<feature type="signal peptide" evidence="2">
    <location>
        <begin position="1"/>
        <end position="17"/>
    </location>
</feature>
<evidence type="ECO:0000313" key="3">
    <source>
        <dbReference type="EMBL" id="RZF48366.1"/>
    </source>
</evidence>
<name>A0A482XRD0_LAOST</name>
<feature type="compositionally biased region" description="Basic and acidic residues" evidence="1">
    <location>
        <begin position="161"/>
        <end position="171"/>
    </location>
</feature>
<evidence type="ECO:0000256" key="2">
    <source>
        <dbReference type="SAM" id="SignalP"/>
    </source>
</evidence>
<dbReference type="InParanoid" id="A0A482XRD0"/>
<feature type="compositionally biased region" description="Basic residues" evidence="1">
    <location>
        <begin position="122"/>
        <end position="132"/>
    </location>
</feature>
<gene>
    <name evidence="3" type="ORF">LSTR_LSTR007533</name>
</gene>
<feature type="compositionally biased region" description="Basic and acidic residues" evidence="1">
    <location>
        <begin position="95"/>
        <end position="121"/>
    </location>
</feature>
<evidence type="ECO:0000313" key="4">
    <source>
        <dbReference type="Proteomes" id="UP000291343"/>
    </source>
</evidence>
<evidence type="ECO:0000256" key="1">
    <source>
        <dbReference type="SAM" id="MobiDB-lite"/>
    </source>
</evidence>
<organism evidence="3 4">
    <name type="scientific">Laodelphax striatellus</name>
    <name type="common">Small brown planthopper</name>
    <name type="synonym">Delphax striatella</name>
    <dbReference type="NCBI Taxonomy" id="195883"/>
    <lineage>
        <taxon>Eukaryota</taxon>
        <taxon>Metazoa</taxon>
        <taxon>Ecdysozoa</taxon>
        <taxon>Arthropoda</taxon>
        <taxon>Hexapoda</taxon>
        <taxon>Insecta</taxon>
        <taxon>Pterygota</taxon>
        <taxon>Neoptera</taxon>
        <taxon>Paraneoptera</taxon>
        <taxon>Hemiptera</taxon>
        <taxon>Auchenorrhyncha</taxon>
        <taxon>Fulgoroidea</taxon>
        <taxon>Delphacidae</taxon>
        <taxon>Criomorphinae</taxon>
        <taxon>Laodelphax</taxon>
    </lineage>
</organism>
<keyword evidence="2" id="KW-0732">Signal</keyword>
<dbReference type="AlphaFoldDB" id="A0A482XRD0"/>
<comment type="caution">
    <text evidence="3">The sequence shown here is derived from an EMBL/GenBank/DDBJ whole genome shotgun (WGS) entry which is preliminary data.</text>
</comment>
<feature type="compositionally biased region" description="Basic and acidic residues" evidence="1">
    <location>
        <begin position="133"/>
        <end position="148"/>
    </location>
</feature>
<reference evidence="3 4" key="1">
    <citation type="journal article" date="2017" name="Gigascience">
        <title>Genome sequence of the small brown planthopper, Laodelphax striatellus.</title>
        <authorList>
            <person name="Zhu J."/>
            <person name="Jiang F."/>
            <person name="Wang X."/>
            <person name="Yang P."/>
            <person name="Bao Y."/>
            <person name="Zhao W."/>
            <person name="Wang W."/>
            <person name="Lu H."/>
            <person name="Wang Q."/>
            <person name="Cui N."/>
            <person name="Li J."/>
            <person name="Chen X."/>
            <person name="Luo L."/>
            <person name="Yu J."/>
            <person name="Kang L."/>
            <person name="Cui F."/>
        </authorList>
    </citation>
    <scope>NUCLEOTIDE SEQUENCE [LARGE SCALE GENOMIC DNA]</scope>
    <source>
        <strain evidence="3">Lst14</strain>
    </source>
</reference>
<accession>A0A482XRD0</accession>
<proteinExistence type="predicted"/>